<sequence>MNKGKETKENPDWFTFCTNKFEEILSPSSLAWMDSLNVIRELRDSRGLHGLPDWQDAVSRSIVTDRSAYLSLLRDVSIGLLVYDLEDSCNKDEMALIHLVRILDEIDRALSRLYEKIEDYYIAMHPSELAGYEKNIRELVDSFAKKETHPLRHLAKNLINLQESRSNIALHVREYAEKVIPNMSALCGPLVAARLLEHAGSIDRLARMPGSSLQVLGAGPSLFKHLTIGSNPPKHGIIYQYKGIHHAKRKSRGKVSRVVACQLGIAARIDRYRGSRDEVFIEKAGERICRAGKRL</sequence>
<dbReference type="InterPro" id="IPR045056">
    <property type="entry name" value="Nop56/Nop58"/>
</dbReference>
<dbReference type="Pfam" id="PF01798">
    <property type="entry name" value="Nop"/>
    <property type="match status" value="1"/>
</dbReference>
<protein>
    <submittedName>
        <fullName evidence="2">RNA-processing protein</fullName>
    </submittedName>
</protein>
<dbReference type="RefSeq" id="WP_214419552.1">
    <property type="nucleotide sequence ID" value="NZ_CP075546.1"/>
</dbReference>
<dbReference type="GO" id="GO:0031428">
    <property type="term" value="C:box C/D methylation guide snoRNP complex"/>
    <property type="evidence" value="ECO:0007669"/>
    <property type="project" value="InterPro"/>
</dbReference>
<evidence type="ECO:0000259" key="1">
    <source>
        <dbReference type="PROSITE" id="PS51358"/>
    </source>
</evidence>
<evidence type="ECO:0000313" key="3">
    <source>
        <dbReference type="Proteomes" id="UP000680656"/>
    </source>
</evidence>
<accession>A0A8E7B0R4</accession>
<reference evidence="2 3" key="1">
    <citation type="submission" date="2021-05" db="EMBL/GenBank/DDBJ databases">
        <title>A novel Methanospirillum isolate from a pyrite-forming mixed culture.</title>
        <authorList>
            <person name="Bunk B."/>
            <person name="Sproer C."/>
            <person name="Spring S."/>
            <person name="Pester M."/>
        </authorList>
    </citation>
    <scope>NUCLEOTIDE SEQUENCE [LARGE SCALE GENOMIC DNA]</scope>
    <source>
        <strain evidence="2 3">J.3.6.1-F.2.7.3</strain>
    </source>
</reference>
<dbReference type="InterPro" id="IPR036070">
    <property type="entry name" value="Nop_dom_sf"/>
</dbReference>
<proteinExistence type="predicted"/>
<dbReference type="InterPro" id="IPR042239">
    <property type="entry name" value="Nop_C"/>
</dbReference>
<dbReference type="PANTHER" id="PTHR10894">
    <property type="entry name" value="NUCLEOLAR PROTEIN 5 NUCLEOLAR PROTEIN NOP5 NOP58"/>
    <property type="match status" value="1"/>
</dbReference>
<dbReference type="AlphaFoldDB" id="A0A8E7B0R4"/>
<dbReference type="SUPFAM" id="SSF89124">
    <property type="entry name" value="Nop domain"/>
    <property type="match status" value="1"/>
</dbReference>
<dbReference type="GeneID" id="65098667"/>
<dbReference type="KEGG" id="mrtj:KHC33_15745"/>
<evidence type="ECO:0000313" key="2">
    <source>
        <dbReference type="EMBL" id="QVV88749.1"/>
    </source>
</evidence>
<dbReference type="GO" id="GO:0030515">
    <property type="term" value="F:snoRNA binding"/>
    <property type="evidence" value="ECO:0007669"/>
    <property type="project" value="InterPro"/>
</dbReference>
<dbReference type="Gene3D" id="1.10.246.90">
    <property type="entry name" value="Nop domain"/>
    <property type="match status" value="1"/>
</dbReference>
<dbReference type="EMBL" id="CP075546">
    <property type="protein sequence ID" value="QVV88749.1"/>
    <property type="molecule type" value="Genomic_DNA"/>
</dbReference>
<dbReference type="PROSITE" id="PS51358">
    <property type="entry name" value="NOP"/>
    <property type="match status" value="1"/>
</dbReference>
<dbReference type="Proteomes" id="UP000680656">
    <property type="component" value="Chromosome"/>
</dbReference>
<keyword evidence="3" id="KW-1185">Reference proteome</keyword>
<name>A0A8E7B0R4_9EURY</name>
<organism evidence="2 3">
    <name type="scientific">Methanospirillum purgamenti</name>
    <dbReference type="NCBI Taxonomy" id="2834276"/>
    <lineage>
        <taxon>Archaea</taxon>
        <taxon>Methanobacteriati</taxon>
        <taxon>Methanobacteriota</taxon>
        <taxon>Stenosarchaea group</taxon>
        <taxon>Methanomicrobia</taxon>
        <taxon>Methanomicrobiales</taxon>
        <taxon>Methanospirillaceae</taxon>
        <taxon>Methanospirillum</taxon>
    </lineage>
</organism>
<dbReference type="PANTHER" id="PTHR10894:SF0">
    <property type="entry name" value="NUCLEOLAR PROTEIN 56"/>
    <property type="match status" value="1"/>
</dbReference>
<gene>
    <name evidence="2" type="ORF">KHC33_15745</name>
</gene>
<feature type="domain" description="Nop" evidence="1">
    <location>
        <begin position="179"/>
        <end position="295"/>
    </location>
</feature>
<dbReference type="InterPro" id="IPR002687">
    <property type="entry name" value="Nop_dom"/>
</dbReference>